<dbReference type="EMBL" id="UGQU01000001">
    <property type="protein sequence ID" value="STZ56459.1"/>
    <property type="molecule type" value="Genomic_DNA"/>
</dbReference>
<dbReference type="Gene3D" id="3.40.50.720">
    <property type="entry name" value="NAD(P)-binding Rossmann-like Domain"/>
    <property type="match status" value="1"/>
</dbReference>
<organism evidence="2 3">
    <name type="scientific">Moraxella lacunata</name>
    <dbReference type="NCBI Taxonomy" id="477"/>
    <lineage>
        <taxon>Bacteria</taxon>
        <taxon>Pseudomonadati</taxon>
        <taxon>Pseudomonadota</taxon>
        <taxon>Gammaproteobacteria</taxon>
        <taxon>Moraxellales</taxon>
        <taxon>Moraxellaceae</taxon>
        <taxon>Moraxella</taxon>
    </lineage>
</organism>
<accession>A0A378T6Q0</accession>
<dbReference type="InterPro" id="IPR000594">
    <property type="entry name" value="ThiF_NAD_FAD-bd"/>
</dbReference>
<evidence type="ECO:0000313" key="3">
    <source>
        <dbReference type="Proteomes" id="UP000254437"/>
    </source>
</evidence>
<sequence>MKFSQIELEETIQSIPYIQNLSALSFLQEQVSFDITFDFEELDKPIDFNVIIYQAYPLKISDSESIRFYLKNDEYKKFSHVMSDNAICFHNQHCVIFEKKLQQDFQAIKRWIEKYVIDQEKDEHYEHLITANYTCNGAYFSFQFTDIDKSFSKNEIGIVTNTYLTKSKYQDKDMHNYLVQSFTHNITQKNCQWSSFYLDKESDLSGIYVFIEDKPSIYDRFSFSNWQELNNIFNQKILSEIWKIAFNIQQEFIPIFVGYYTKNQNIHWQVTMIDLKEPLFINNQGIYELCDKKINWVISKNSSYHYFFGRGAFHSNLTNKKVLIIGLGAIGSQVAKTLVRGGCTDITIADYDVKEPDNICRSEYNFVPPYANKADELAGILLNISPFIELSSIRYLATECIKLDISSEYLNFLSEQFSKFDYIFDCSTDDDLMYLTDKLNLTSTIFNLSITNHAKSLVCGVSPNHYRFVRHQIDKILDKENNTLDLYNPIGCWNPTFKASYNDIAIMVQLSLKTINLMIQESNYQHFVIQYDDNLNLKVERF</sequence>
<dbReference type="InterPro" id="IPR035985">
    <property type="entry name" value="Ubiquitin-activating_enz"/>
</dbReference>
<name>A0A378T6Q0_MORLA</name>
<evidence type="ECO:0000313" key="2">
    <source>
        <dbReference type="EMBL" id="STZ56459.1"/>
    </source>
</evidence>
<evidence type="ECO:0000259" key="1">
    <source>
        <dbReference type="Pfam" id="PF00899"/>
    </source>
</evidence>
<feature type="domain" description="THIF-type NAD/FAD binding fold" evidence="1">
    <location>
        <begin position="314"/>
        <end position="427"/>
    </location>
</feature>
<dbReference type="Proteomes" id="UP000254437">
    <property type="component" value="Unassembled WGS sequence"/>
</dbReference>
<dbReference type="AlphaFoldDB" id="A0A378T6Q0"/>
<dbReference type="GO" id="GO:0008641">
    <property type="term" value="F:ubiquitin-like modifier activating enzyme activity"/>
    <property type="evidence" value="ECO:0007669"/>
    <property type="project" value="InterPro"/>
</dbReference>
<reference evidence="2 3" key="1">
    <citation type="submission" date="2018-06" db="EMBL/GenBank/DDBJ databases">
        <authorList>
            <consortium name="Pathogen Informatics"/>
            <person name="Doyle S."/>
        </authorList>
    </citation>
    <scope>NUCLEOTIDE SEQUENCE [LARGE SCALE GENOMIC DNA]</scope>
    <source>
        <strain evidence="2 3">NCTC10359</strain>
    </source>
</reference>
<proteinExistence type="predicted"/>
<protein>
    <submittedName>
        <fullName evidence="2">Thiamine biosynthesis protein ThiF</fullName>
    </submittedName>
</protein>
<dbReference type="SUPFAM" id="SSF69572">
    <property type="entry name" value="Activating enzymes of the ubiquitin-like proteins"/>
    <property type="match status" value="1"/>
</dbReference>
<dbReference type="RefSeq" id="WP_115006202.1">
    <property type="nucleotide sequence ID" value="NZ_UGQU01000001.1"/>
</dbReference>
<dbReference type="Pfam" id="PF00899">
    <property type="entry name" value="ThiF"/>
    <property type="match status" value="1"/>
</dbReference>
<gene>
    <name evidence="2" type="ORF">NCTC10359_01073</name>
</gene>